<gene>
    <name evidence="5" type="ORF">CC77DRAFT_148813</name>
</gene>
<dbReference type="InterPro" id="IPR055081">
    <property type="entry name" value="NLP1-9_GAF"/>
</dbReference>
<feature type="region of interest" description="Disordered" evidence="1">
    <location>
        <begin position="417"/>
        <end position="460"/>
    </location>
</feature>
<feature type="signal peptide" evidence="3">
    <location>
        <begin position="1"/>
        <end position="18"/>
    </location>
</feature>
<evidence type="ECO:0000313" key="5">
    <source>
        <dbReference type="EMBL" id="OAG20002.1"/>
    </source>
</evidence>
<dbReference type="KEGG" id="aalt:CC77DRAFT_148813"/>
<keyword evidence="6" id="KW-1185">Reference proteome</keyword>
<feature type="compositionally biased region" description="Polar residues" evidence="1">
    <location>
        <begin position="424"/>
        <end position="437"/>
    </location>
</feature>
<keyword evidence="2" id="KW-0812">Transmembrane</keyword>
<evidence type="ECO:0000259" key="4">
    <source>
        <dbReference type="Pfam" id="PF22922"/>
    </source>
</evidence>
<dbReference type="STRING" id="5599.A0A177DLW1"/>
<accession>A0A177DLW1</accession>
<reference evidence="5 6" key="1">
    <citation type="submission" date="2016-05" db="EMBL/GenBank/DDBJ databases">
        <title>Comparative analysis of secretome profiles of manganese(II)-oxidizing ascomycete fungi.</title>
        <authorList>
            <consortium name="DOE Joint Genome Institute"/>
            <person name="Zeiner C.A."/>
            <person name="Purvine S.O."/>
            <person name="Zink E.M."/>
            <person name="Wu S."/>
            <person name="Pasa-Tolic L."/>
            <person name="Chaput D.L."/>
            <person name="Haridas S."/>
            <person name="Grigoriev I.V."/>
            <person name="Santelli C.M."/>
            <person name="Hansel C.M."/>
        </authorList>
    </citation>
    <scope>NUCLEOTIDE SEQUENCE [LARGE SCALE GENOMIC DNA]</scope>
    <source>
        <strain evidence="5 6">SRC1lrK2f</strain>
    </source>
</reference>
<protein>
    <recommendedName>
        <fullName evidence="4">NLP1-9 GAF domain-containing protein</fullName>
    </recommendedName>
</protein>
<keyword evidence="2" id="KW-1133">Transmembrane helix</keyword>
<dbReference type="OMA" id="TTHCGKV"/>
<dbReference type="EMBL" id="KV441480">
    <property type="protein sequence ID" value="OAG20002.1"/>
    <property type="molecule type" value="Genomic_DNA"/>
</dbReference>
<dbReference type="Pfam" id="PF22922">
    <property type="entry name" value="GAF_NLP"/>
    <property type="match status" value="1"/>
</dbReference>
<dbReference type="RefSeq" id="XP_018385423.1">
    <property type="nucleotide sequence ID" value="XM_018530297.1"/>
</dbReference>
<evidence type="ECO:0000256" key="1">
    <source>
        <dbReference type="SAM" id="MobiDB-lite"/>
    </source>
</evidence>
<organism evidence="5 6">
    <name type="scientific">Alternaria alternata</name>
    <name type="common">Alternaria rot fungus</name>
    <name type="synonym">Torula alternata</name>
    <dbReference type="NCBI Taxonomy" id="5599"/>
    <lineage>
        <taxon>Eukaryota</taxon>
        <taxon>Fungi</taxon>
        <taxon>Dikarya</taxon>
        <taxon>Ascomycota</taxon>
        <taxon>Pezizomycotina</taxon>
        <taxon>Dothideomycetes</taxon>
        <taxon>Pleosporomycetidae</taxon>
        <taxon>Pleosporales</taxon>
        <taxon>Pleosporineae</taxon>
        <taxon>Pleosporaceae</taxon>
        <taxon>Alternaria</taxon>
        <taxon>Alternaria sect. Alternaria</taxon>
        <taxon>Alternaria alternata complex</taxon>
    </lineage>
</organism>
<dbReference type="GeneID" id="29115891"/>
<feature type="domain" description="NLP1-9 GAF" evidence="4">
    <location>
        <begin position="131"/>
        <end position="192"/>
    </location>
</feature>
<name>A0A177DLW1_ALTAL</name>
<evidence type="ECO:0000313" key="6">
    <source>
        <dbReference type="Proteomes" id="UP000077248"/>
    </source>
</evidence>
<sequence>MLALACQILLAFVCASGATPTAAPVTTRDLVVRENTIGPCDDQGTYSTKNGLNFTMYCGQRNPNNDAYINPQGNYDWLYTPTYGDCLELCSRFAGDGEGCFGVHWTVDGGHCWLRNSNVSTSDLKPDTGSVSALVNRNQMKGFDTACTDEDYQKLTGVDGIAYTTNCNQVYQGEIQCFDEDEYPCLDPARYFYHAESLEECLGFCVALHPRCRIVSWNPGLQVGFANCWPRFGNQNPKLGQPSPQQGIMHSAAIIEAPTPDSACPQDNVYHSGGQANGTQFDIHCGKLNQGLNITSLQAQNITYCMDACAANKDGCTAVLYSSSLDDGYENCHLQKTINEVIDSANATYATIASSKSDNSSSGSSPSKAWIAGPVIGGIAALAAIGFAIFWWRRRKARRASAVDKYAEPAGGAAYDPTPVYSPLGTSRSEVHATSMSELPASVKYGHNQGPKSEAQELPS</sequence>
<feature type="chain" id="PRO_5008059589" description="NLP1-9 GAF domain-containing protein" evidence="3">
    <location>
        <begin position="19"/>
        <end position="460"/>
    </location>
</feature>
<evidence type="ECO:0000256" key="3">
    <source>
        <dbReference type="SAM" id="SignalP"/>
    </source>
</evidence>
<dbReference type="Proteomes" id="UP000077248">
    <property type="component" value="Unassembled WGS sequence"/>
</dbReference>
<dbReference type="VEuPathDB" id="FungiDB:CC77DRAFT_148813"/>
<keyword evidence="2" id="KW-0472">Membrane</keyword>
<keyword evidence="3" id="KW-0732">Signal</keyword>
<feature type="transmembrane region" description="Helical" evidence="2">
    <location>
        <begin position="369"/>
        <end position="392"/>
    </location>
</feature>
<proteinExistence type="predicted"/>
<dbReference type="AlphaFoldDB" id="A0A177DLW1"/>
<evidence type="ECO:0000256" key="2">
    <source>
        <dbReference type="SAM" id="Phobius"/>
    </source>
</evidence>